<accession>L8GT75</accession>
<comment type="catalytic activity">
    <reaction evidence="10">
        <text>N-terminal L-methionyl-[transmembrane protein] + acetyl-CoA = N-terminal N(alpha)-acetyl-L-methionyl-[transmembrane protein] + CoA + H(+)</text>
        <dbReference type="Rhea" id="RHEA:50604"/>
        <dbReference type="Rhea" id="RHEA-COMP:12745"/>
        <dbReference type="Rhea" id="RHEA-COMP:12746"/>
        <dbReference type="ChEBI" id="CHEBI:15378"/>
        <dbReference type="ChEBI" id="CHEBI:57287"/>
        <dbReference type="ChEBI" id="CHEBI:57288"/>
        <dbReference type="ChEBI" id="CHEBI:64731"/>
        <dbReference type="ChEBI" id="CHEBI:133414"/>
        <dbReference type="EC" id="2.3.1.259"/>
    </reaction>
</comment>
<keyword evidence="5" id="KW-0012">Acyltransferase</keyword>
<evidence type="ECO:0000256" key="9">
    <source>
        <dbReference type="ARBA" id="ARBA00048017"/>
    </source>
</evidence>
<dbReference type="EMBL" id="KB008022">
    <property type="protein sequence ID" value="ELR15818.1"/>
    <property type="molecule type" value="Genomic_DNA"/>
</dbReference>
<dbReference type="GO" id="GO:0007059">
    <property type="term" value="P:chromosome segregation"/>
    <property type="evidence" value="ECO:0007669"/>
    <property type="project" value="UniProtKB-KW"/>
</dbReference>
<dbReference type="RefSeq" id="XP_004337831.1">
    <property type="nucleotide sequence ID" value="XM_004337783.1"/>
</dbReference>
<keyword evidence="2 13" id="KW-0808">Transferase</keyword>
<evidence type="ECO:0000256" key="11">
    <source>
        <dbReference type="SAM" id="Phobius"/>
    </source>
</evidence>
<evidence type="ECO:0000256" key="3">
    <source>
        <dbReference type="ARBA" id="ARBA00022829"/>
    </source>
</evidence>
<dbReference type="Proteomes" id="UP000011083">
    <property type="component" value="Unassembled WGS sequence"/>
</dbReference>
<keyword evidence="11" id="KW-0472">Membrane</keyword>
<dbReference type="PANTHER" id="PTHR14744:SF15">
    <property type="entry name" value="N-ALPHA-ACETYLTRANSFERASE 60"/>
    <property type="match status" value="1"/>
</dbReference>
<dbReference type="EC" id="2.3.1.48" evidence="1"/>
<evidence type="ECO:0000256" key="1">
    <source>
        <dbReference type="ARBA" id="ARBA00013184"/>
    </source>
</evidence>
<dbReference type="GO" id="GO:0120518">
    <property type="term" value="F:protein N-terminal-methionine acetyltransferase activity"/>
    <property type="evidence" value="ECO:0007669"/>
    <property type="project" value="UniProtKB-EC"/>
</dbReference>
<dbReference type="PANTHER" id="PTHR14744">
    <property type="entry name" value="N-ALPHA-ACETYLTRANSFERASE 60"/>
    <property type="match status" value="1"/>
</dbReference>
<dbReference type="InterPro" id="IPR000182">
    <property type="entry name" value="GNAT_dom"/>
</dbReference>
<evidence type="ECO:0000313" key="13">
    <source>
        <dbReference type="EMBL" id="ELR15818.1"/>
    </source>
</evidence>
<keyword evidence="3" id="KW-0159">Chromosome partition</keyword>
<evidence type="ECO:0000256" key="2">
    <source>
        <dbReference type="ARBA" id="ARBA00022679"/>
    </source>
</evidence>
<evidence type="ECO:0000256" key="5">
    <source>
        <dbReference type="ARBA" id="ARBA00023315"/>
    </source>
</evidence>
<dbReference type="KEGG" id="acan:ACA1_079030"/>
<evidence type="ECO:0000256" key="10">
    <source>
        <dbReference type="ARBA" id="ARBA00048848"/>
    </source>
</evidence>
<evidence type="ECO:0000259" key="12">
    <source>
        <dbReference type="PROSITE" id="PS51186"/>
    </source>
</evidence>
<gene>
    <name evidence="13" type="ORF">ACA1_079030</name>
</gene>
<dbReference type="SUPFAM" id="SSF55729">
    <property type="entry name" value="Acyl-CoA N-acyltransferases (Nat)"/>
    <property type="match status" value="1"/>
</dbReference>
<keyword evidence="11" id="KW-1133">Transmembrane helix</keyword>
<feature type="transmembrane region" description="Helical" evidence="11">
    <location>
        <begin position="276"/>
        <end position="296"/>
    </location>
</feature>
<dbReference type="Gene3D" id="3.40.630.30">
    <property type="match status" value="1"/>
</dbReference>
<evidence type="ECO:0000313" key="14">
    <source>
        <dbReference type="Proteomes" id="UP000011083"/>
    </source>
</evidence>
<dbReference type="EC" id="2.3.1.259" evidence="7"/>
<keyword evidence="11" id="KW-0812">Transmembrane</keyword>
<dbReference type="GO" id="GO:0004402">
    <property type="term" value="F:histone acetyltransferase activity"/>
    <property type="evidence" value="ECO:0007669"/>
    <property type="project" value="TreeGrafter"/>
</dbReference>
<dbReference type="OMA" id="IHFYKKM"/>
<evidence type="ECO:0000256" key="4">
    <source>
        <dbReference type="ARBA" id="ARBA00022853"/>
    </source>
</evidence>
<evidence type="ECO:0000256" key="6">
    <source>
        <dbReference type="ARBA" id="ARBA00025774"/>
    </source>
</evidence>
<dbReference type="Pfam" id="PF00583">
    <property type="entry name" value="Acetyltransf_1"/>
    <property type="match status" value="1"/>
</dbReference>
<dbReference type="VEuPathDB" id="AmoebaDB:ACA1_079030"/>
<name>L8GT75_ACACF</name>
<dbReference type="PROSITE" id="PS51186">
    <property type="entry name" value="GNAT"/>
    <property type="match status" value="1"/>
</dbReference>
<sequence length="301" mass="34396">METSGTHGPGHRRQAVFERAEGLCTVEPKSGTGQHERQVEADAVLRGGDATVVYRPMRPTDLPQVKQLHEECFPIRYDENFFQAMVTPSGSFMAEVAVTPDTDEVVGAITASMEIENQNEDCDMLRFEWGWDSRYLVYILTIGVTARYRRHGIARVLLGKLLRKAAKYDTCKAIYLHVLATNAPAIRFYEQYGFTRLRELPQYYRFDGDRHDALLYIHYQHGGCPPRSWAEVKEDLLLRPLRRHTPAYLTPLLSSSSSTLHHHHLRRVGRVLRSPVTIVCLIALPLLFLLLCIYLSRQSST</sequence>
<comment type="catalytic activity">
    <reaction evidence="9">
        <text>L-lysyl-[protein] + acetyl-CoA = N(6)-acetyl-L-lysyl-[protein] + CoA + H(+)</text>
        <dbReference type="Rhea" id="RHEA:45948"/>
        <dbReference type="Rhea" id="RHEA-COMP:9752"/>
        <dbReference type="Rhea" id="RHEA-COMP:10731"/>
        <dbReference type="ChEBI" id="CHEBI:15378"/>
        <dbReference type="ChEBI" id="CHEBI:29969"/>
        <dbReference type="ChEBI" id="CHEBI:57287"/>
        <dbReference type="ChEBI" id="CHEBI:57288"/>
        <dbReference type="ChEBI" id="CHEBI:61930"/>
        <dbReference type="EC" id="2.3.1.48"/>
    </reaction>
</comment>
<proteinExistence type="inferred from homology"/>
<protein>
    <recommendedName>
        <fullName evidence="8">N-alpha-acetyltransferase 60</fullName>
        <ecNumber evidence="7">2.3.1.259</ecNumber>
        <ecNumber evidence="1">2.3.1.48</ecNumber>
    </recommendedName>
</protein>
<dbReference type="STRING" id="1257118.L8GT75"/>
<dbReference type="GeneID" id="14916442"/>
<keyword evidence="4" id="KW-0156">Chromatin regulator</keyword>
<dbReference type="InterPro" id="IPR016181">
    <property type="entry name" value="Acyl_CoA_acyltransferase"/>
</dbReference>
<reference evidence="13 14" key="1">
    <citation type="journal article" date="2013" name="Genome Biol.">
        <title>Genome of Acanthamoeba castellanii highlights extensive lateral gene transfer and early evolution of tyrosine kinase signaling.</title>
        <authorList>
            <person name="Clarke M."/>
            <person name="Lohan A.J."/>
            <person name="Liu B."/>
            <person name="Lagkouvardos I."/>
            <person name="Roy S."/>
            <person name="Zafar N."/>
            <person name="Bertelli C."/>
            <person name="Schilde C."/>
            <person name="Kianianmomeni A."/>
            <person name="Burglin T.R."/>
            <person name="Frech C."/>
            <person name="Turcotte B."/>
            <person name="Kopec K.O."/>
            <person name="Synnott J.M."/>
            <person name="Choo C."/>
            <person name="Paponov I."/>
            <person name="Finkler A."/>
            <person name="Soon Heng Tan C."/>
            <person name="Hutchins A.P."/>
            <person name="Weinmeier T."/>
            <person name="Rattei T."/>
            <person name="Chu J.S."/>
            <person name="Gimenez G."/>
            <person name="Irimia M."/>
            <person name="Rigden D.J."/>
            <person name="Fitzpatrick D.A."/>
            <person name="Lorenzo-Morales J."/>
            <person name="Bateman A."/>
            <person name="Chiu C.H."/>
            <person name="Tang P."/>
            <person name="Hegemann P."/>
            <person name="Fromm H."/>
            <person name="Raoult D."/>
            <person name="Greub G."/>
            <person name="Miranda-Saavedra D."/>
            <person name="Chen N."/>
            <person name="Nash P."/>
            <person name="Ginger M.L."/>
            <person name="Horn M."/>
            <person name="Schaap P."/>
            <person name="Caler L."/>
            <person name="Loftus B."/>
        </authorList>
    </citation>
    <scope>NUCLEOTIDE SEQUENCE [LARGE SCALE GENOMIC DNA]</scope>
    <source>
        <strain evidence="13 14">Neff</strain>
    </source>
</reference>
<dbReference type="InterPro" id="IPR045141">
    <property type="entry name" value="NAA60-like"/>
</dbReference>
<evidence type="ECO:0000256" key="7">
    <source>
        <dbReference type="ARBA" id="ARBA00026111"/>
    </source>
</evidence>
<dbReference type="OrthoDB" id="47374at2759"/>
<keyword evidence="14" id="KW-1185">Reference proteome</keyword>
<dbReference type="CDD" id="cd04301">
    <property type="entry name" value="NAT_SF"/>
    <property type="match status" value="1"/>
</dbReference>
<dbReference type="AlphaFoldDB" id="L8GT75"/>
<organism evidence="13 14">
    <name type="scientific">Acanthamoeba castellanii (strain ATCC 30010 / Neff)</name>
    <dbReference type="NCBI Taxonomy" id="1257118"/>
    <lineage>
        <taxon>Eukaryota</taxon>
        <taxon>Amoebozoa</taxon>
        <taxon>Discosea</taxon>
        <taxon>Longamoebia</taxon>
        <taxon>Centramoebida</taxon>
        <taxon>Acanthamoebidae</taxon>
        <taxon>Acanthamoeba</taxon>
    </lineage>
</organism>
<dbReference type="GO" id="GO:0000139">
    <property type="term" value="C:Golgi membrane"/>
    <property type="evidence" value="ECO:0007669"/>
    <property type="project" value="TreeGrafter"/>
</dbReference>
<evidence type="ECO:0000256" key="8">
    <source>
        <dbReference type="ARBA" id="ARBA00026144"/>
    </source>
</evidence>
<feature type="domain" description="N-acetyltransferase" evidence="12">
    <location>
        <begin position="52"/>
        <end position="221"/>
    </location>
</feature>
<comment type="similarity">
    <text evidence="6">Belongs to the acetyltransferase family. NAA60 subfamily.</text>
</comment>